<keyword evidence="1" id="KW-0812">Transmembrane</keyword>
<dbReference type="NCBIfam" id="TIGR04453">
    <property type="entry name" value="Lepto_8Cys"/>
    <property type="match status" value="1"/>
</dbReference>
<accession>A0A833H184</accession>
<name>A0A833H184_9LEPT</name>
<keyword evidence="1" id="KW-1133">Transmembrane helix</keyword>
<evidence type="ECO:0000313" key="2">
    <source>
        <dbReference type="EMBL" id="KAB2932177.1"/>
    </source>
</evidence>
<gene>
    <name evidence="2" type="ORF">F9K24_11275</name>
</gene>
<organism evidence="2 3">
    <name type="scientific">Leptonema illini</name>
    <dbReference type="NCBI Taxonomy" id="183"/>
    <lineage>
        <taxon>Bacteria</taxon>
        <taxon>Pseudomonadati</taxon>
        <taxon>Spirochaetota</taxon>
        <taxon>Spirochaetia</taxon>
        <taxon>Leptospirales</taxon>
        <taxon>Leptospiraceae</taxon>
        <taxon>Leptonema</taxon>
    </lineage>
</organism>
<dbReference type="EMBL" id="WBUI01000010">
    <property type="protein sequence ID" value="KAB2932177.1"/>
    <property type="molecule type" value="Genomic_DNA"/>
</dbReference>
<reference evidence="2 3" key="1">
    <citation type="submission" date="2019-10" db="EMBL/GenBank/DDBJ databases">
        <title>Extracellular Electron Transfer in a Candidatus Methanoperedens spp. Enrichment Culture.</title>
        <authorList>
            <person name="Berger S."/>
            <person name="Rangel Shaw D."/>
            <person name="Berben T."/>
            <person name="In 'T Zandt M."/>
            <person name="Frank J."/>
            <person name="Reimann J."/>
            <person name="Jetten M.S.M."/>
            <person name="Welte C.U."/>
        </authorList>
    </citation>
    <scope>NUCLEOTIDE SEQUENCE [LARGE SCALE GENOMIC DNA]</scope>
    <source>
        <strain evidence="2">SB12</strain>
    </source>
</reference>
<evidence type="ECO:0000313" key="3">
    <source>
        <dbReference type="Proteomes" id="UP000460298"/>
    </source>
</evidence>
<evidence type="ECO:0000256" key="1">
    <source>
        <dbReference type="SAM" id="Phobius"/>
    </source>
</evidence>
<dbReference type="InterPro" id="IPR031029">
    <property type="entry name" value="Lepto_8Cys"/>
</dbReference>
<feature type="transmembrane region" description="Helical" evidence="1">
    <location>
        <begin position="27"/>
        <end position="46"/>
    </location>
</feature>
<protein>
    <submittedName>
        <fullName evidence="2">Cys-rich protein</fullName>
    </submittedName>
</protein>
<keyword evidence="1" id="KW-0472">Membrane</keyword>
<comment type="caution">
    <text evidence="2">The sequence shown here is derived from an EMBL/GenBank/DDBJ whole genome shotgun (WGS) entry which is preliminary data.</text>
</comment>
<sequence length="134" mass="14914">MSRHTGDQSSDLTQWTIRFQNSKLWRFLPLILIAVGALAVASYKLIPTEKGEATVQTHYSEEDADLLCGRFCDALLYCQADALQGRDEATKRAVRSACYTGCRKHSGKLASCETILRNEKSGPEQCRLLSGCIR</sequence>
<dbReference type="AlphaFoldDB" id="A0A833H184"/>
<dbReference type="Proteomes" id="UP000460298">
    <property type="component" value="Unassembled WGS sequence"/>
</dbReference>
<proteinExistence type="predicted"/>